<feature type="non-terminal residue" evidence="1">
    <location>
        <position position="85"/>
    </location>
</feature>
<comment type="caution">
    <text evidence="1">The sequence shown here is derived from an EMBL/GenBank/DDBJ whole genome shotgun (WGS) entry which is preliminary data.</text>
</comment>
<sequence length="85" mass="8945">ATVLQDQRAQDDLQALQFLGGGPEFLEQCAAGGIFAGEMVGGSVGSRSRRSEKFPRFGAPGVVPFDVAKLMGPRAVRGRVFYSAG</sequence>
<organism evidence="1 2">
    <name type="scientific">Prorocentrum cordatum</name>
    <dbReference type="NCBI Taxonomy" id="2364126"/>
    <lineage>
        <taxon>Eukaryota</taxon>
        <taxon>Sar</taxon>
        <taxon>Alveolata</taxon>
        <taxon>Dinophyceae</taxon>
        <taxon>Prorocentrales</taxon>
        <taxon>Prorocentraceae</taxon>
        <taxon>Prorocentrum</taxon>
    </lineage>
</organism>
<proteinExistence type="predicted"/>
<dbReference type="EMBL" id="CAUYUJ010009576">
    <property type="protein sequence ID" value="CAK0827172.1"/>
    <property type="molecule type" value="Genomic_DNA"/>
</dbReference>
<reference evidence="1" key="1">
    <citation type="submission" date="2023-10" db="EMBL/GenBank/DDBJ databases">
        <authorList>
            <person name="Chen Y."/>
            <person name="Shah S."/>
            <person name="Dougan E. K."/>
            <person name="Thang M."/>
            <person name="Chan C."/>
        </authorList>
    </citation>
    <scope>NUCLEOTIDE SEQUENCE [LARGE SCALE GENOMIC DNA]</scope>
</reference>
<accession>A0ABN9SA11</accession>
<name>A0ABN9SA11_9DINO</name>
<evidence type="ECO:0000313" key="2">
    <source>
        <dbReference type="Proteomes" id="UP001189429"/>
    </source>
</evidence>
<keyword evidence="2" id="KW-1185">Reference proteome</keyword>
<dbReference type="Proteomes" id="UP001189429">
    <property type="component" value="Unassembled WGS sequence"/>
</dbReference>
<gene>
    <name evidence="1" type="ORF">PCOR1329_LOCUS26777</name>
</gene>
<feature type="non-terminal residue" evidence="1">
    <location>
        <position position="1"/>
    </location>
</feature>
<protein>
    <submittedName>
        <fullName evidence="1">Uncharacterized protein</fullName>
    </submittedName>
</protein>
<evidence type="ECO:0000313" key="1">
    <source>
        <dbReference type="EMBL" id="CAK0827172.1"/>
    </source>
</evidence>